<gene>
    <name evidence="1" type="ORF">L207DRAFT_579015</name>
</gene>
<dbReference type="Proteomes" id="UP000235786">
    <property type="component" value="Unassembled WGS sequence"/>
</dbReference>
<evidence type="ECO:0000313" key="1">
    <source>
        <dbReference type="EMBL" id="PMD44057.1"/>
    </source>
</evidence>
<keyword evidence="2" id="KW-1185">Reference proteome</keyword>
<protein>
    <submittedName>
        <fullName evidence="1">Uncharacterized protein</fullName>
    </submittedName>
</protein>
<reference evidence="1 2" key="1">
    <citation type="submission" date="2016-04" db="EMBL/GenBank/DDBJ databases">
        <title>A degradative enzymes factory behind the ericoid mycorrhizal symbiosis.</title>
        <authorList>
            <consortium name="DOE Joint Genome Institute"/>
            <person name="Martino E."/>
            <person name="Morin E."/>
            <person name="Grelet G."/>
            <person name="Kuo A."/>
            <person name="Kohler A."/>
            <person name="Daghino S."/>
            <person name="Barry K."/>
            <person name="Choi C."/>
            <person name="Cichocki N."/>
            <person name="Clum A."/>
            <person name="Copeland A."/>
            <person name="Hainaut M."/>
            <person name="Haridas S."/>
            <person name="Labutti K."/>
            <person name="Lindquist E."/>
            <person name="Lipzen A."/>
            <person name="Khouja H.-R."/>
            <person name="Murat C."/>
            <person name="Ohm R."/>
            <person name="Olson A."/>
            <person name="Spatafora J."/>
            <person name="Veneault-Fourrey C."/>
            <person name="Henrissat B."/>
            <person name="Grigoriev I."/>
            <person name="Martin F."/>
            <person name="Perotto S."/>
        </authorList>
    </citation>
    <scope>NUCLEOTIDE SEQUENCE [LARGE SCALE GENOMIC DNA]</scope>
    <source>
        <strain evidence="1 2">F</strain>
    </source>
</reference>
<accession>A0A2J6RZW3</accession>
<evidence type="ECO:0000313" key="2">
    <source>
        <dbReference type="Proteomes" id="UP000235786"/>
    </source>
</evidence>
<dbReference type="AlphaFoldDB" id="A0A2J6RZW3"/>
<organism evidence="1 2">
    <name type="scientific">Hyaloscypha variabilis (strain UAMH 11265 / GT02V1 / F)</name>
    <name type="common">Meliniomyces variabilis</name>
    <dbReference type="NCBI Taxonomy" id="1149755"/>
    <lineage>
        <taxon>Eukaryota</taxon>
        <taxon>Fungi</taxon>
        <taxon>Dikarya</taxon>
        <taxon>Ascomycota</taxon>
        <taxon>Pezizomycotina</taxon>
        <taxon>Leotiomycetes</taxon>
        <taxon>Helotiales</taxon>
        <taxon>Hyaloscyphaceae</taxon>
        <taxon>Hyaloscypha</taxon>
        <taxon>Hyaloscypha variabilis</taxon>
    </lineage>
</organism>
<sequence>MPCNYIVDLPVSMPLKFNDINTIYIPSHPTLSLSMSMGRSNGGTRMQPSPAITTVVQALEIARDSPEGARDPAVVNILETALTDIWRKIEAHPTSYVMTRDEFAVFNYFQDRFAGQELATAARKRYWDRLELQNGN</sequence>
<dbReference type="OrthoDB" id="5302289at2759"/>
<dbReference type="EMBL" id="KZ613941">
    <property type="protein sequence ID" value="PMD44057.1"/>
    <property type="molecule type" value="Genomic_DNA"/>
</dbReference>
<name>A0A2J6RZW3_HYAVF</name>
<proteinExistence type="predicted"/>